<evidence type="ECO:0000313" key="8">
    <source>
        <dbReference type="Proteomes" id="UP000006898"/>
    </source>
</evidence>
<evidence type="ECO:0000256" key="2">
    <source>
        <dbReference type="ARBA" id="ARBA00011900"/>
    </source>
</evidence>
<dbReference type="InterPro" id="IPR029063">
    <property type="entry name" value="SAM-dependent_MTases_sf"/>
</dbReference>
<dbReference type="AlphaFoldDB" id="D5MJS9"/>
<dbReference type="GO" id="GO:0009307">
    <property type="term" value="P:DNA restriction-modification system"/>
    <property type="evidence" value="ECO:0007669"/>
    <property type="project" value="InterPro"/>
</dbReference>
<accession>D5MJS9</accession>
<dbReference type="HOGENOM" id="CLU_063430_4_0_0"/>
<gene>
    <name evidence="7" type="ORF">DAMO_0433</name>
</gene>
<evidence type="ECO:0000313" key="7">
    <source>
        <dbReference type="EMBL" id="CBE67512.1"/>
    </source>
</evidence>
<dbReference type="Gene3D" id="3.40.50.150">
    <property type="entry name" value="Vaccinia Virus protein VP39"/>
    <property type="match status" value="1"/>
</dbReference>
<dbReference type="SUPFAM" id="SSF53335">
    <property type="entry name" value="S-adenosyl-L-methionine-dependent methyltransferases"/>
    <property type="match status" value="1"/>
</dbReference>
<evidence type="ECO:0000256" key="6">
    <source>
        <dbReference type="ARBA" id="ARBA00047942"/>
    </source>
</evidence>
<dbReference type="EC" id="2.1.1.72" evidence="2"/>
<evidence type="ECO:0000256" key="3">
    <source>
        <dbReference type="ARBA" id="ARBA00022603"/>
    </source>
</evidence>
<comment type="similarity">
    <text evidence="1">Belongs to the N(4)/N(6)-methyltransferase family.</text>
</comment>
<evidence type="ECO:0000256" key="5">
    <source>
        <dbReference type="ARBA" id="ARBA00022691"/>
    </source>
</evidence>
<dbReference type="EMBL" id="FP565575">
    <property type="protein sequence ID" value="CBE67512.1"/>
    <property type="molecule type" value="Genomic_DNA"/>
</dbReference>
<evidence type="ECO:0000256" key="1">
    <source>
        <dbReference type="ARBA" id="ARBA00006594"/>
    </source>
</evidence>
<dbReference type="PIRSF" id="PIRSF000398">
    <property type="entry name" value="M_m6A_EcoRV"/>
    <property type="match status" value="1"/>
</dbReference>
<dbReference type="GO" id="GO:1904047">
    <property type="term" value="F:S-adenosyl-L-methionine binding"/>
    <property type="evidence" value="ECO:0007669"/>
    <property type="project" value="TreeGrafter"/>
</dbReference>
<proteinExistence type="inferred from homology"/>
<dbReference type="PATRIC" id="fig|671143.5.peg.365"/>
<dbReference type="GO" id="GO:0032259">
    <property type="term" value="P:methylation"/>
    <property type="evidence" value="ECO:0007669"/>
    <property type="project" value="UniProtKB-KW"/>
</dbReference>
<dbReference type="STRING" id="671143.DAMO_0433"/>
<dbReference type="Pfam" id="PF02086">
    <property type="entry name" value="MethyltransfD12"/>
    <property type="match status" value="1"/>
</dbReference>
<dbReference type="KEGG" id="mox:DAMO_0433"/>
<dbReference type="InterPro" id="IPR012327">
    <property type="entry name" value="MeTrfase_D12"/>
</dbReference>
<dbReference type="Gene3D" id="1.10.1020.10">
    <property type="entry name" value="Adenine-specific Methyltransferase, Domain 2"/>
    <property type="match status" value="1"/>
</dbReference>
<dbReference type="GO" id="GO:0009007">
    <property type="term" value="F:site-specific DNA-methyltransferase (adenine-specific) activity"/>
    <property type="evidence" value="ECO:0007669"/>
    <property type="project" value="UniProtKB-EC"/>
</dbReference>
<reference evidence="7 8" key="1">
    <citation type="journal article" date="2010" name="Nature">
        <title>Nitrite-driven anaerobic methane oxidation by oxygenic bacteria.</title>
        <authorList>
            <person name="Ettwig K.F."/>
            <person name="Butler M.K."/>
            <person name="Le Paslier D."/>
            <person name="Pelletier E."/>
            <person name="Mangenot S."/>
            <person name="Kuypers M.M.M."/>
            <person name="Schreiber F."/>
            <person name="Dutilh B.E."/>
            <person name="Zedelius J."/>
            <person name="de Beer D."/>
            <person name="Gloerich J."/>
            <person name="Wessels H.J.C.T."/>
            <person name="van Allen T."/>
            <person name="Luesken F."/>
            <person name="Wu M."/>
            <person name="van de Pas-Schoonen K.T."/>
            <person name="Op den Camp H.J.M."/>
            <person name="Janssen-Megens E.M."/>
            <person name="Francoijs K-J."/>
            <person name="Stunnenberg H."/>
            <person name="Weissenbach J."/>
            <person name="Jetten M.S.M."/>
            <person name="Strous M."/>
        </authorList>
    </citation>
    <scope>NUCLEOTIDE SEQUENCE [LARGE SCALE GENOMIC DNA]</scope>
</reference>
<keyword evidence="4 7" id="KW-0808">Transferase</keyword>
<keyword evidence="5" id="KW-0949">S-adenosyl-L-methionine</keyword>
<dbReference type="REBASE" id="22903">
    <property type="entry name" value="M.MoxORF433P"/>
</dbReference>
<organism evidence="7 8">
    <name type="scientific">Methylomirabilis oxygeniifera</name>
    <dbReference type="NCBI Taxonomy" id="671143"/>
    <lineage>
        <taxon>Bacteria</taxon>
        <taxon>Candidatus Methylomirabilota</taxon>
        <taxon>Candidatus Methylomirabilia</taxon>
        <taxon>Candidatus Methylomirabilales</taxon>
        <taxon>Candidatus Methylomirabilaceae</taxon>
        <taxon>Candidatus Methylomirabilis</taxon>
    </lineage>
</organism>
<protein>
    <recommendedName>
        <fullName evidence="2">site-specific DNA-methyltransferase (adenine-specific)</fullName>
        <ecNumber evidence="2">2.1.1.72</ecNumber>
    </recommendedName>
</protein>
<dbReference type="PANTHER" id="PTHR30481">
    <property type="entry name" value="DNA ADENINE METHYLASE"/>
    <property type="match status" value="1"/>
</dbReference>
<comment type="catalytic activity">
    <reaction evidence="6">
        <text>a 2'-deoxyadenosine in DNA + S-adenosyl-L-methionine = an N(6)-methyl-2'-deoxyadenosine in DNA + S-adenosyl-L-homocysteine + H(+)</text>
        <dbReference type="Rhea" id="RHEA:15197"/>
        <dbReference type="Rhea" id="RHEA-COMP:12418"/>
        <dbReference type="Rhea" id="RHEA-COMP:12419"/>
        <dbReference type="ChEBI" id="CHEBI:15378"/>
        <dbReference type="ChEBI" id="CHEBI:57856"/>
        <dbReference type="ChEBI" id="CHEBI:59789"/>
        <dbReference type="ChEBI" id="CHEBI:90615"/>
        <dbReference type="ChEBI" id="CHEBI:90616"/>
        <dbReference type="EC" id="2.1.1.72"/>
    </reaction>
</comment>
<dbReference type="eggNOG" id="COG0338">
    <property type="taxonomic scope" value="Bacteria"/>
</dbReference>
<dbReference type="PRINTS" id="PR00505">
    <property type="entry name" value="D12N6MTFRASE"/>
</dbReference>
<name>D5MJS9_METO1</name>
<dbReference type="Proteomes" id="UP000006898">
    <property type="component" value="Chromosome"/>
</dbReference>
<dbReference type="InterPro" id="IPR012263">
    <property type="entry name" value="M_m6A_EcoRV"/>
</dbReference>
<dbReference type="GO" id="GO:0043565">
    <property type="term" value="F:sequence-specific DNA binding"/>
    <property type="evidence" value="ECO:0007669"/>
    <property type="project" value="TreeGrafter"/>
</dbReference>
<evidence type="ECO:0000256" key="4">
    <source>
        <dbReference type="ARBA" id="ARBA00022679"/>
    </source>
</evidence>
<dbReference type="InterPro" id="IPR023095">
    <property type="entry name" value="Ade_MeTrfase_dom_2"/>
</dbReference>
<dbReference type="GO" id="GO:0006298">
    <property type="term" value="P:mismatch repair"/>
    <property type="evidence" value="ECO:0007669"/>
    <property type="project" value="TreeGrafter"/>
</dbReference>
<keyword evidence="3 7" id="KW-0489">Methyltransferase</keyword>
<sequence length="276" mass="31788">MRDASPLRYPGGKWRIAPFFERVLLLNRLAGSDYFEPYAGGASLALSLLLANRVTEIYLNDLDPAVHAFWYVVLMRNKDLRELIESTAVTPEEWIRQKEIYKKGRSAGMLAFGFATFFLNRTNHSGIMNGGMIGGKAQEGTWKLDARFNKPELLRRIKRIGSYKKRVHLSQLDAIDFLNHTKPSRDSLVYLDPPYYNAGAKLYLNAYGPGDHAAVRNAVRQLDAPWIISYDDVPEIRTLYRPVRSRRLRLLHTARSLRLGREVLFFSSRLRIPVYR</sequence>
<dbReference type="PANTHER" id="PTHR30481:SF2">
    <property type="entry name" value="SITE-SPECIFIC DNA-METHYLTRANSFERASE (ADENINE-SPECIFIC)"/>
    <property type="match status" value="1"/>
</dbReference>